<dbReference type="RefSeq" id="XP_001727980.2">
    <property type="nucleotide sequence ID" value="XM_001727928.2"/>
</dbReference>
<feature type="compositionally biased region" description="Polar residues" evidence="1">
    <location>
        <begin position="98"/>
        <end position="107"/>
    </location>
</feature>
<evidence type="ECO:0000313" key="2">
    <source>
        <dbReference type="EMBL" id="EDO64889.2"/>
    </source>
</evidence>
<dbReference type="GeneID" id="5847010"/>
<dbReference type="AlphaFoldDB" id="A7UXF8"/>
<organism evidence="2 3">
    <name type="scientific">Neurospora crassa (strain ATCC 24698 / 74-OR23-1A / CBS 708.71 / DSM 1257 / FGSC 987)</name>
    <dbReference type="NCBI Taxonomy" id="367110"/>
    <lineage>
        <taxon>Eukaryota</taxon>
        <taxon>Fungi</taxon>
        <taxon>Dikarya</taxon>
        <taxon>Ascomycota</taxon>
        <taxon>Pezizomycotina</taxon>
        <taxon>Sordariomycetes</taxon>
        <taxon>Sordariomycetidae</taxon>
        <taxon>Sordariales</taxon>
        <taxon>Sordariaceae</taxon>
        <taxon>Neurospora</taxon>
    </lineage>
</organism>
<gene>
    <name evidence="2" type="ORF">NCU10702</name>
</gene>
<dbReference type="HOGENOM" id="CLU_1586951_0_0_1"/>
<dbReference type="PaxDb" id="5141-EFNCRP00000009637"/>
<proteinExistence type="predicted"/>
<accession>A7UXF8</accession>
<dbReference type="EMBL" id="CM002236">
    <property type="protein sequence ID" value="EDO64889.2"/>
    <property type="molecule type" value="Genomic_DNA"/>
</dbReference>
<feature type="region of interest" description="Disordered" evidence="1">
    <location>
        <begin position="42"/>
        <end position="168"/>
    </location>
</feature>
<dbReference type="InParanoid" id="A7UXF8"/>
<name>A7UXF8_NEUCR</name>
<dbReference type="Proteomes" id="UP000001805">
    <property type="component" value="Chromosome 1, Linkage Group I"/>
</dbReference>
<evidence type="ECO:0000313" key="3">
    <source>
        <dbReference type="Proteomes" id="UP000001805"/>
    </source>
</evidence>
<protein>
    <submittedName>
        <fullName evidence="2">Uncharacterized protein</fullName>
    </submittedName>
</protein>
<dbReference type="KEGG" id="ncr:NCU10702"/>
<feature type="compositionally biased region" description="Basic and acidic residues" evidence="1">
    <location>
        <begin position="140"/>
        <end position="150"/>
    </location>
</feature>
<reference evidence="2 3" key="1">
    <citation type="journal article" date="2003" name="Nature">
        <title>The genome sequence of the filamentous fungus Neurospora crassa.</title>
        <authorList>
            <person name="Galagan J.E."/>
            <person name="Calvo S.E."/>
            <person name="Borkovich K.A."/>
            <person name="Selker E.U."/>
            <person name="Read N.D."/>
            <person name="Jaffe D."/>
            <person name="FitzHugh W."/>
            <person name="Ma L.J."/>
            <person name="Smirnov S."/>
            <person name="Purcell S."/>
            <person name="Rehman B."/>
            <person name="Elkins T."/>
            <person name="Engels R."/>
            <person name="Wang S."/>
            <person name="Nielsen C.B."/>
            <person name="Butler J."/>
            <person name="Endrizzi M."/>
            <person name="Qui D."/>
            <person name="Ianakiev P."/>
            <person name="Bell-Pedersen D."/>
            <person name="Nelson M.A."/>
            <person name="Werner-Washburne M."/>
            <person name="Selitrennikoff C.P."/>
            <person name="Kinsey J.A."/>
            <person name="Braun E.L."/>
            <person name="Zelter A."/>
            <person name="Schulte U."/>
            <person name="Kothe G.O."/>
            <person name="Jedd G."/>
            <person name="Mewes W."/>
            <person name="Staben C."/>
            <person name="Marcotte E."/>
            <person name="Greenberg D."/>
            <person name="Roy A."/>
            <person name="Foley K."/>
            <person name="Naylor J."/>
            <person name="Stange-Thomann N."/>
            <person name="Barrett R."/>
            <person name="Gnerre S."/>
            <person name="Kamal M."/>
            <person name="Kamvysselis M."/>
            <person name="Mauceli E."/>
            <person name="Bielke C."/>
            <person name="Rudd S."/>
            <person name="Frishman D."/>
            <person name="Krystofova S."/>
            <person name="Rasmussen C."/>
            <person name="Metzenberg R.L."/>
            <person name="Perkins D.D."/>
            <person name="Kroken S."/>
            <person name="Cogoni C."/>
            <person name="Macino G."/>
            <person name="Catcheside D."/>
            <person name="Li W."/>
            <person name="Pratt R.J."/>
            <person name="Osmani S.A."/>
            <person name="DeSouza C.P."/>
            <person name="Glass L."/>
            <person name="Orbach M.J."/>
            <person name="Berglund J.A."/>
            <person name="Voelker R."/>
            <person name="Yarden O."/>
            <person name="Plamann M."/>
            <person name="Seiler S."/>
            <person name="Dunlap J."/>
            <person name="Radford A."/>
            <person name="Aramayo R."/>
            <person name="Natvig D.O."/>
            <person name="Alex L.A."/>
            <person name="Mannhaupt G."/>
            <person name="Ebbole D.J."/>
            <person name="Freitag M."/>
            <person name="Paulsen I."/>
            <person name="Sachs M.S."/>
            <person name="Lander E.S."/>
            <person name="Nusbaum C."/>
            <person name="Birren B."/>
        </authorList>
    </citation>
    <scope>NUCLEOTIDE SEQUENCE [LARGE SCALE GENOMIC DNA]</scope>
    <source>
        <strain evidence="3">ATCC 24698 / 74-OR23-1A / CBS 708.71 / DSM 1257 / FGSC 987</strain>
    </source>
</reference>
<evidence type="ECO:0000256" key="1">
    <source>
        <dbReference type="SAM" id="MobiDB-lite"/>
    </source>
</evidence>
<sequence length="168" mass="18914">MTYLTQLITTTLLSLLNRITKPRPFPLFPSYPFFSEEEVINATAPPAPISQPTPSTKSSPAPPDNNIVPTTLPIANKKPAAYKPTPDPLTPAARITATEKQYINTKRSYSRAKAKYEKAEARLTAGKKKGKKEDEDEDKDKDKKKDNNNEKKKKKNKTRNITTKEKKE</sequence>
<keyword evidence="3" id="KW-1185">Reference proteome</keyword>
<dbReference type="VEuPathDB" id="FungiDB:NCU10702"/>